<protein>
    <submittedName>
        <fullName evidence="1">Uncharacterized protein</fullName>
    </submittedName>
</protein>
<comment type="caution">
    <text evidence="1">The sequence shown here is derived from an EMBL/GenBank/DDBJ whole genome shotgun (WGS) entry which is preliminary data.</text>
</comment>
<evidence type="ECO:0000313" key="1">
    <source>
        <dbReference type="EMBL" id="TNV81447.1"/>
    </source>
</evidence>
<dbReference type="AlphaFoldDB" id="A0A8J8NTP2"/>
<keyword evidence="2" id="KW-1185">Reference proteome</keyword>
<evidence type="ECO:0000313" key="2">
    <source>
        <dbReference type="Proteomes" id="UP000785679"/>
    </source>
</evidence>
<sequence length="110" mass="12947">MPPCRSFMIPQPQMQNIRTPVKMSMMLLRRMFEVFFLRTEPDSSRANPTCIIITHSVAVISQTVFIDYFASYIKFKTSSQLKYCSTSCISSLGWRVKYFKYIFQEQWASC</sequence>
<gene>
    <name evidence="1" type="ORF">FGO68_gene16619</name>
</gene>
<proteinExistence type="predicted"/>
<dbReference type="EMBL" id="RRYP01006133">
    <property type="protein sequence ID" value="TNV81447.1"/>
    <property type="molecule type" value="Genomic_DNA"/>
</dbReference>
<accession>A0A8J8NTP2</accession>
<dbReference type="Proteomes" id="UP000785679">
    <property type="component" value="Unassembled WGS sequence"/>
</dbReference>
<name>A0A8J8NTP2_HALGN</name>
<reference evidence="1" key="1">
    <citation type="submission" date="2019-06" db="EMBL/GenBank/DDBJ databases">
        <authorList>
            <person name="Zheng W."/>
        </authorList>
    </citation>
    <scope>NUCLEOTIDE SEQUENCE</scope>
    <source>
        <strain evidence="1">QDHG01</strain>
    </source>
</reference>
<organism evidence="1 2">
    <name type="scientific">Halteria grandinella</name>
    <dbReference type="NCBI Taxonomy" id="5974"/>
    <lineage>
        <taxon>Eukaryota</taxon>
        <taxon>Sar</taxon>
        <taxon>Alveolata</taxon>
        <taxon>Ciliophora</taxon>
        <taxon>Intramacronucleata</taxon>
        <taxon>Spirotrichea</taxon>
        <taxon>Stichotrichia</taxon>
        <taxon>Sporadotrichida</taxon>
        <taxon>Halteriidae</taxon>
        <taxon>Halteria</taxon>
    </lineage>
</organism>